<feature type="coiled-coil region" evidence="1">
    <location>
        <begin position="68"/>
        <end position="109"/>
    </location>
</feature>
<protein>
    <recommendedName>
        <fullName evidence="5">Relaxase/mobilization nuclease domain protein</fullName>
    </recommendedName>
</protein>
<evidence type="ECO:0000256" key="2">
    <source>
        <dbReference type="SAM" id="MobiDB-lite"/>
    </source>
</evidence>
<dbReference type="EMBL" id="ALNK01000014">
    <property type="protein sequence ID" value="EJU23745.1"/>
    <property type="molecule type" value="Genomic_DNA"/>
</dbReference>
<accession>J6HFH8</accession>
<proteinExistence type="predicted"/>
<dbReference type="PATRIC" id="fig|796941.3.peg.638"/>
<feature type="non-terminal residue" evidence="3">
    <location>
        <position position="1"/>
    </location>
</feature>
<evidence type="ECO:0000256" key="1">
    <source>
        <dbReference type="SAM" id="Coils"/>
    </source>
</evidence>
<feature type="region of interest" description="Disordered" evidence="2">
    <location>
        <begin position="1"/>
        <end position="27"/>
    </location>
</feature>
<keyword evidence="1" id="KW-0175">Coiled coil</keyword>
<reference evidence="3 4" key="1">
    <citation type="submission" date="2012-07" db="EMBL/GenBank/DDBJ databases">
        <authorList>
            <person name="Durkin A.S."/>
            <person name="McCorrison J."/>
            <person name="Torralba M."/>
            <person name="Gillis M."/>
            <person name="Methe B."/>
            <person name="Sutton G."/>
            <person name="Nelson K.E."/>
        </authorList>
    </citation>
    <scope>NUCLEOTIDE SEQUENCE [LARGE SCALE GENOMIC DNA]</scope>
    <source>
        <strain evidence="3 4">OBRC8</strain>
    </source>
</reference>
<evidence type="ECO:0008006" key="5">
    <source>
        <dbReference type="Google" id="ProtNLM"/>
    </source>
</evidence>
<organism evidence="3 4">
    <name type="scientific">Peptoanaerobacter stomatis</name>
    <dbReference type="NCBI Taxonomy" id="796937"/>
    <lineage>
        <taxon>Bacteria</taxon>
        <taxon>Bacillati</taxon>
        <taxon>Bacillota</taxon>
        <taxon>Clostridia</taxon>
        <taxon>Peptostreptococcales</taxon>
        <taxon>Filifactoraceae</taxon>
        <taxon>Peptoanaerobacter</taxon>
    </lineage>
</organism>
<gene>
    <name evidence="3" type="ORF">HMPREF1143_1382</name>
</gene>
<evidence type="ECO:0000313" key="3">
    <source>
        <dbReference type="EMBL" id="EJU23745.1"/>
    </source>
</evidence>
<evidence type="ECO:0000313" key="4">
    <source>
        <dbReference type="Proteomes" id="UP000005244"/>
    </source>
</evidence>
<name>J6HFH8_9FIRM</name>
<feature type="coiled-coil region" evidence="1">
    <location>
        <begin position="164"/>
        <end position="195"/>
    </location>
</feature>
<keyword evidence="4" id="KW-1185">Reference proteome</keyword>
<comment type="caution">
    <text evidence="3">The sequence shown here is derived from an EMBL/GenBank/DDBJ whole genome shotgun (WGS) entry which is preliminary data.</text>
</comment>
<sequence length="220" mass="25921">GEDYTEEAIKERILGKRNSPKQKQESKDKIDLLIDIQEKIKAGKGAGYEHWAKIFNLKQAAKTLNFLMENKLTDYETLEEKAKQLVSDFNTLSAQMKQAEKRMQDISDLKKHIYQYAKTKEVYVAYRKAGYSKKFYAENEEKIRLHKAAKAAFSALNTEKLPTIKELSKEYEKLLTEKKNLYSDYRKKKKEMQEILTVKSNVDRLLFPPQKEQPERENER</sequence>
<dbReference type="AlphaFoldDB" id="J6HFH8"/>
<dbReference type="Proteomes" id="UP000005244">
    <property type="component" value="Unassembled WGS sequence"/>
</dbReference>